<feature type="transmembrane region" description="Helical" evidence="1">
    <location>
        <begin position="12"/>
        <end position="32"/>
    </location>
</feature>
<protein>
    <submittedName>
        <fullName evidence="2">Uncharacterized protein</fullName>
    </submittedName>
</protein>
<keyword evidence="1" id="KW-0472">Membrane</keyword>
<name>A0A481YWL0_9VIRU</name>
<keyword evidence="1" id="KW-0812">Transmembrane</keyword>
<proteinExistence type="predicted"/>
<dbReference type="PROSITE" id="PS51257">
    <property type="entry name" value="PROKAR_LIPOPROTEIN"/>
    <property type="match status" value="1"/>
</dbReference>
<keyword evidence="1" id="KW-1133">Transmembrane helix</keyword>
<evidence type="ECO:0000256" key="1">
    <source>
        <dbReference type="SAM" id="Phobius"/>
    </source>
</evidence>
<dbReference type="EMBL" id="MK500338">
    <property type="protein sequence ID" value="QBK86944.1"/>
    <property type="molecule type" value="Genomic_DNA"/>
</dbReference>
<sequence length="201" mass="22708">MAKDDVSNTQVLLVVLLVAILLFVLMGCKIRCAKAPAENFQRNVLAQNQGGRMVHGPVDYAIGEDFRKNPHYLARPSNKFQPLENGPIDFEYDRRKLENGELWEDGKNELPQVFEEFGQWYTGPPNAELHLPNTVPTRNHLARIGDLTAASVLQDEIRPAHRGPGHAQTAAGLRHGRTLNHLEVHLPYQQRVLAHSDIFRQ</sequence>
<reference evidence="2" key="1">
    <citation type="journal article" date="2019" name="MBio">
        <title>Virus Genomes from Deep Sea Sediments Expand the Ocean Megavirome and Support Independent Origins of Viral Gigantism.</title>
        <authorList>
            <person name="Backstrom D."/>
            <person name="Yutin N."/>
            <person name="Jorgensen S.L."/>
            <person name="Dharamshi J."/>
            <person name="Homa F."/>
            <person name="Zaremba-Niedwiedzka K."/>
            <person name="Spang A."/>
            <person name="Wolf Y.I."/>
            <person name="Koonin E.V."/>
            <person name="Ettema T.J."/>
        </authorList>
    </citation>
    <scope>NUCLEOTIDE SEQUENCE</scope>
</reference>
<organism evidence="2">
    <name type="scientific">Marseillevirus LCMAC103</name>
    <dbReference type="NCBI Taxonomy" id="2506604"/>
    <lineage>
        <taxon>Viruses</taxon>
        <taxon>Varidnaviria</taxon>
        <taxon>Bamfordvirae</taxon>
        <taxon>Nucleocytoviricota</taxon>
        <taxon>Megaviricetes</taxon>
        <taxon>Pimascovirales</taxon>
        <taxon>Pimascovirales incertae sedis</taxon>
        <taxon>Marseilleviridae</taxon>
    </lineage>
</organism>
<accession>A0A481YWL0</accession>
<evidence type="ECO:0000313" key="2">
    <source>
        <dbReference type="EMBL" id="QBK86944.1"/>
    </source>
</evidence>
<gene>
    <name evidence="2" type="ORF">LCMAC103_02840</name>
</gene>